<evidence type="ECO:0000256" key="1">
    <source>
        <dbReference type="SAM" id="Phobius"/>
    </source>
</evidence>
<accession>A0A9K3JDE5</accession>
<gene>
    <name evidence="2" type="ORF">HanXRQr2_Chr03g0097911</name>
</gene>
<evidence type="ECO:0000313" key="2">
    <source>
        <dbReference type="EMBL" id="KAF5813405.1"/>
    </source>
</evidence>
<proteinExistence type="predicted"/>
<reference evidence="2" key="1">
    <citation type="journal article" date="2017" name="Nature">
        <title>The sunflower genome provides insights into oil metabolism, flowering and Asterid evolution.</title>
        <authorList>
            <person name="Badouin H."/>
            <person name="Gouzy J."/>
            <person name="Grassa C.J."/>
            <person name="Murat F."/>
            <person name="Staton S.E."/>
            <person name="Cottret L."/>
            <person name="Lelandais-Briere C."/>
            <person name="Owens G.L."/>
            <person name="Carrere S."/>
            <person name="Mayjonade B."/>
            <person name="Legrand L."/>
            <person name="Gill N."/>
            <person name="Kane N.C."/>
            <person name="Bowers J.E."/>
            <person name="Hubner S."/>
            <person name="Bellec A."/>
            <person name="Berard A."/>
            <person name="Berges H."/>
            <person name="Blanchet N."/>
            <person name="Boniface M.C."/>
            <person name="Brunel D."/>
            <person name="Catrice O."/>
            <person name="Chaidir N."/>
            <person name="Claudel C."/>
            <person name="Donnadieu C."/>
            <person name="Faraut T."/>
            <person name="Fievet G."/>
            <person name="Helmstetter N."/>
            <person name="King M."/>
            <person name="Knapp S.J."/>
            <person name="Lai Z."/>
            <person name="Le Paslier M.C."/>
            <person name="Lippi Y."/>
            <person name="Lorenzon L."/>
            <person name="Mandel J.R."/>
            <person name="Marage G."/>
            <person name="Marchand G."/>
            <person name="Marquand E."/>
            <person name="Bret-Mestries E."/>
            <person name="Morien E."/>
            <person name="Nambeesan S."/>
            <person name="Nguyen T."/>
            <person name="Pegot-Espagnet P."/>
            <person name="Pouilly N."/>
            <person name="Raftis F."/>
            <person name="Sallet E."/>
            <person name="Schiex T."/>
            <person name="Thomas J."/>
            <person name="Vandecasteele C."/>
            <person name="Vares D."/>
            <person name="Vear F."/>
            <person name="Vautrin S."/>
            <person name="Crespi M."/>
            <person name="Mangin B."/>
            <person name="Burke J.M."/>
            <person name="Salse J."/>
            <person name="Munos S."/>
            <person name="Vincourt P."/>
            <person name="Rieseberg L.H."/>
            <person name="Langlade N.B."/>
        </authorList>
    </citation>
    <scope>NUCLEOTIDE SEQUENCE</scope>
    <source>
        <tissue evidence="2">Leaves</tissue>
    </source>
</reference>
<feature type="transmembrane region" description="Helical" evidence="1">
    <location>
        <begin position="12"/>
        <end position="31"/>
    </location>
</feature>
<dbReference type="Gramene" id="mRNA:HanXRQr2_Chr03g0097911">
    <property type="protein sequence ID" value="CDS:HanXRQr2_Chr03g0097911.1"/>
    <property type="gene ID" value="HanXRQr2_Chr03g0097911"/>
</dbReference>
<keyword evidence="1" id="KW-1133">Transmembrane helix</keyword>
<dbReference type="AlphaFoldDB" id="A0A9K3JDE5"/>
<keyword evidence="1" id="KW-0472">Membrane</keyword>
<comment type="caution">
    <text evidence="2">The sequence shown here is derived from an EMBL/GenBank/DDBJ whole genome shotgun (WGS) entry which is preliminary data.</text>
</comment>
<keyword evidence="1" id="KW-0812">Transmembrane</keyword>
<reference evidence="2" key="2">
    <citation type="submission" date="2020-06" db="EMBL/GenBank/DDBJ databases">
        <title>Helianthus annuus Genome sequencing and assembly Release 2.</title>
        <authorList>
            <person name="Gouzy J."/>
            <person name="Langlade N."/>
            <person name="Munos S."/>
        </authorList>
    </citation>
    <scope>NUCLEOTIDE SEQUENCE</scope>
    <source>
        <tissue evidence="2">Leaves</tissue>
    </source>
</reference>
<protein>
    <submittedName>
        <fullName evidence="2">Uncharacterized protein</fullName>
    </submittedName>
</protein>
<organism evidence="2 3">
    <name type="scientific">Helianthus annuus</name>
    <name type="common">Common sunflower</name>
    <dbReference type="NCBI Taxonomy" id="4232"/>
    <lineage>
        <taxon>Eukaryota</taxon>
        <taxon>Viridiplantae</taxon>
        <taxon>Streptophyta</taxon>
        <taxon>Embryophyta</taxon>
        <taxon>Tracheophyta</taxon>
        <taxon>Spermatophyta</taxon>
        <taxon>Magnoliopsida</taxon>
        <taxon>eudicotyledons</taxon>
        <taxon>Gunneridae</taxon>
        <taxon>Pentapetalae</taxon>
        <taxon>asterids</taxon>
        <taxon>campanulids</taxon>
        <taxon>Asterales</taxon>
        <taxon>Asteraceae</taxon>
        <taxon>Asteroideae</taxon>
        <taxon>Heliantheae alliance</taxon>
        <taxon>Heliantheae</taxon>
        <taxon>Helianthus</taxon>
    </lineage>
</organism>
<dbReference type="EMBL" id="MNCJ02000318">
    <property type="protein sequence ID" value="KAF5813405.1"/>
    <property type="molecule type" value="Genomic_DNA"/>
</dbReference>
<evidence type="ECO:0000313" key="3">
    <source>
        <dbReference type="Proteomes" id="UP000215914"/>
    </source>
</evidence>
<name>A0A9K3JDE5_HELAN</name>
<keyword evidence="3" id="KW-1185">Reference proteome</keyword>
<sequence length="57" mass="6890">MHVSSYHIISSFFLWVCYWWDLLSMMILFVGSTVNKNELSKESVLNERMFLFKLQHC</sequence>
<dbReference type="Proteomes" id="UP000215914">
    <property type="component" value="Unassembled WGS sequence"/>
</dbReference>